<dbReference type="CDD" id="cd05685">
    <property type="entry name" value="S1_Tex"/>
    <property type="match status" value="1"/>
</dbReference>
<dbReference type="GeneID" id="8247107"/>
<organism evidence="3 4">
    <name type="scientific">Micromonas commoda (strain RCC299 / NOUM17 / CCMP2709)</name>
    <name type="common">Picoplanktonic green alga</name>
    <dbReference type="NCBI Taxonomy" id="296587"/>
    <lineage>
        <taxon>Eukaryota</taxon>
        <taxon>Viridiplantae</taxon>
        <taxon>Chlorophyta</taxon>
        <taxon>Mamiellophyceae</taxon>
        <taxon>Mamiellales</taxon>
        <taxon>Mamiellaceae</taxon>
        <taxon>Micromonas</taxon>
    </lineage>
</organism>
<dbReference type="FunFam" id="2.40.50.140:FF:000051">
    <property type="entry name" value="RNA-binding transcriptional accessory protein"/>
    <property type="match status" value="1"/>
</dbReference>
<dbReference type="GO" id="GO:0003729">
    <property type="term" value="F:mRNA binding"/>
    <property type="evidence" value="ECO:0007669"/>
    <property type="project" value="UniProtKB-ARBA"/>
</dbReference>
<dbReference type="InterPro" id="IPR037027">
    <property type="entry name" value="YqgF/RNaseH-like_dom_sf"/>
</dbReference>
<keyword evidence="4" id="KW-1185">Reference proteome</keyword>
<dbReference type="OMA" id="RWAWRTR"/>
<protein>
    <recommendedName>
        <fullName evidence="2">S1 motif domain-containing protein</fullName>
    </recommendedName>
</protein>
<dbReference type="SUPFAM" id="SSF53098">
    <property type="entry name" value="Ribonuclease H-like"/>
    <property type="match status" value="1"/>
</dbReference>
<dbReference type="EMBL" id="CP001576">
    <property type="protein sequence ID" value="ACO69805.1"/>
    <property type="molecule type" value="Genomic_DNA"/>
</dbReference>
<dbReference type="KEGG" id="mis:MICPUN_97993"/>
<dbReference type="InParanoid" id="C1FHE5"/>
<dbReference type="GO" id="GO:0005737">
    <property type="term" value="C:cytoplasm"/>
    <property type="evidence" value="ECO:0007669"/>
    <property type="project" value="UniProtKB-ARBA"/>
</dbReference>
<dbReference type="InterPro" id="IPR044146">
    <property type="entry name" value="S1_Tex"/>
</dbReference>
<dbReference type="InterPro" id="IPR023323">
    <property type="entry name" value="Tex-like_dom_sf"/>
</dbReference>
<dbReference type="FunFam" id="3.30.420.140:FF:000001">
    <property type="entry name" value="RNA-binding transcriptional accessory protein"/>
    <property type="match status" value="1"/>
</dbReference>
<reference evidence="3 4" key="1">
    <citation type="journal article" date="2009" name="Science">
        <title>Green evolution and dynamic adaptations revealed by genomes of the marine picoeukaryotes Micromonas.</title>
        <authorList>
            <person name="Worden A.Z."/>
            <person name="Lee J.H."/>
            <person name="Mock T."/>
            <person name="Rouze P."/>
            <person name="Simmons M.P."/>
            <person name="Aerts A.L."/>
            <person name="Allen A.E."/>
            <person name="Cuvelier M.L."/>
            <person name="Derelle E."/>
            <person name="Everett M.V."/>
            <person name="Foulon E."/>
            <person name="Grimwood J."/>
            <person name="Gundlach H."/>
            <person name="Henrissat B."/>
            <person name="Napoli C."/>
            <person name="McDonald S.M."/>
            <person name="Parker M.S."/>
            <person name="Rombauts S."/>
            <person name="Salamov A."/>
            <person name="Von Dassow P."/>
            <person name="Badger J.H."/>
            <person name="Coutinho P.M."/>
            <person name="Demir E."/>
            <person name="Dubchak I."/>
            <person name="Gentemann C."/>
            <person name="Eikrem W."/>
            <person name="Gready J.E."/>
            <person name="John U."/>
            <person name="Lanier W."/>
            <person name="Lindquist E.A."/>
            <person name="Lucas S."/>
            <person name="Mayer K.F."/>
            <person name="Moreau H."/>
            <person name="Not F."/>
            <person name="Otillar R."/>
            <person name="Panaud O."/>
            <person name="Pangilinan J."/>
            <person name="Paulsen I."/>
            <person name="Piegu B."/>
            <person name="Poliakov A."/>
            <person name="Robbens S."/>
            <person name="Schmutz J."/>
            <person name="Toulza E."/>
            <person name="Wyss T."/>
            <person name="Zelensky A."/>
            <person name="Zhou K."/>
            <person name="Armbrust E.V."/>
            <person name="Bhattacharya D."/>
            <person name="Goodenough U.W."/>
            <person name="Van de Peer Y."/>
            <person name="Grigoriev I.V."/>
        </authorList>
    </citation>
    <scope>NUCLEOTIDE SEQUENCE [LARGE SCALE GENOMIC DNA]</scope>
    <source>
        <strain evidence="4">RCC299 / NOUM17</strain>
    </source>
</reference>
<dbReference type="FunFam" id="1.10.10.650:FF:000001">
    <property type="entry name" value="S1 RNA-binding domain 1"/>
    <property type="match status" value="1"/>
</dbReference>
<dbReference type="InterPro" id="IPR012337">
    <property type="entry name" value="RNaseH-like_sf"/>
</dbReference>
<dbReference type="InterPro" id="IPR041692">
    <property type="entry name" value="HHH_9"/>
</dbReference>
<dbReference type="AlphaFoldDB" id="C1FHE5"/>
<dbReference type="PROSITE" id="PS50126">
    <property type="entry name" value="S1"/>
    <property type="match status" value="1"/>
</dbReference>
<evidence type="ECO:0000313" key="3">
    <source>
        <dbReference type="EMBL" id="ACO69805.1"/>
    </source>
</evidence>
<sequence>MSDAARPTGVALRGRARTLDAIARELGLRERHVREAVALMDEECTVPFIARYRKEATGGMDERALRRVADRLGELDKLEQRRDAILAALEKSGDLNPALARAVAAADTPTRLEDLYLPHRPKRATRASAALDLGLGPLADDLLDPSTPYSRGFIRRFVKAPGVADDDAAMRGARDIVAEKAGECVEAREAARRASRDAARDYLSFERDIQRIQPHQYLALCRAETAGVVRVSVEWDDTPAVDAARRALVRKGLRGEKAAEVEAAVKDGVKRLLRPAAERETRARLRDDAIRRAVRDFGANVAALILAPPMRPAAPVVGLDPAHRTGCKIAAVSATGAVLAAAVVHPRREDANAAGGGEAGRRFREFCERHGARAVAVGDGVGTREAERMVAAALAGSKKSGSTSGIGWRVVSECGASVYSASELAIAELPDLDVSLRGAVSIARRLQDPMAELVKIEPRHLGVGLYQHDVRAKELAAELDQAVESAVAAAGVNLNTASAALLARVPGMSKSLAEKTVAHRESRGPFASRRGLLDVKGVGEKTFQQAAGFLRVDSAKDALEMTAVHPEGYEAAMEVRLEDLRRLRPAIDSLLGRGASDPEFKTIASAAGIGELTLKETLRAMAKPGVDDRDVFDAASRLRTSALSLTDLKVGDVLEGAVRNVVPFGAFVDVGVGVSGLVHKSNMRGGNDKGRAPEPHEVLSAGQAVRVRVMSVDAQRNRIGLALLHRERRAEVAPPIGVTRRVRRHVRPRLAERHVVPPVAHPAAAEEV</sequence>
<dbReference type="PANTHER" id="PTHR10724:SF10">
    <property type="entry name" value="S1 RNA-BINDING DOMAIN-CONTAINING PROTEIN 1"/>
    <property type="match status" value="1"/>
</dbReference>
<dbReference type="Proteomes" id="UP000002009">
    <property type="component" value="Chromosome 10"/>
</dbReference>
<dbReference type="InterPro" id="IPR018974">
    <property type="entry name" value="Tex-like_N"/>
</dbReference>
<comment type="function">
    <text evidence="1">Associates with the EF-Tu.GDP complex and induces the exchange of GDP to GTP. It remains bound to the aminoacyl-tRNA.EF-Tu.GTP complex up to the GTP hydrolysis stage on the ribosome.</text>
</comment>
<evidence type="ECO:0000259" key="2">
    <source>
        <dbReference type="PROSITE" id="PS50126"/>
    </source>
</evidence>
<dbReference type="OrthoDB" id="995477at2759"/>
<dbReference type="Gene3D" id="1.10.3500.10">
    <property type="entry name" value="Tex N-terminal region-like"/>
    <property type="match status" value="1"/>
</dbReference>
<dbReference type="SMART" id="SM00732">
    <property type="entry name" value="YqgFc"/>
    <property type="match status" value="1"/>
</dbReference>
<dbReference type="SUPFAM" id="SSF47781">
    <property type="entry name" value="RuvA domain 2-like"/>
    <property type="match status" value="1"/>
</dbReference>
<dbReference type="InterPro" id="IPR010994">
    <property type="entry name" value="RuvA_2-like"/>
</dbReference>
<dbReference type="SUPFAM" id="SSF158832">
    <property type="entry name" value="Tex N-terminal region-like"/>
    <property type="match status" value="1"/>
</dbReference>
<dbReference type="Gene3D" id="1.10.150.310">
    <property type="entry name" value="Tex RuvX-like domain-like"/>
    <property type="match status" value="1"/>
</dbReference>
<dbReference type="Pfam" id="PF00575">
    <property type="entry name" value="S1"/>
    <property type="match status" value="1"/>
</dbReference>
<dbReference type="PANTHER" id="PTHR10724">
    <property type="entry name" value="30S RIBOSOMAL PROTEIN S1"/>
    <property type="match status" value="1"/>
</dbReference>
<feature type="domain" description="S1 motif" evidence="2">
    <location>
        <begin position="651"/>
        <end position="724"/>
    </location>
</feature>
<dbReference type="Pfam" id="PF17674">
    <property type="entry name" value="HHH_9"/>
    <property type="match status" value="1"/>
</dbReference>
<proteinExistence type="predicted"/>
<dbReference type="Gene3D" id="2.40.50.140">
    <property type="entry name" value="Nucleic acid-binding proteins"/>
    <property type="match status" value="1"/>
</dbReference>
<dbReference type="Pfam" id="PF12836">
    <property type="entry name" value="HHH_3"/>
    <property type="match status" value="1"/>
</dbReference>
<dbReference type="InterPro" id="IPR012340">
    <property type="entry name" value="NA-bd_OB-fold"/>
</dbReference>
<dbReference type="GO" id="GO:0006139">
    <property type="term" value="P:nucleobase-containing compound metabolic process"/>
    <property type="evidence" value="ECO:0007669"/>
    <property type="project" value="InterPro"/>
</dbReference>
<name>C1FHE5_MICCC</name>
<dbReference type="RefSeq" id="XP_002508547.1">
    <property type="nucleotide sequence ID" value="XM_002508501.1"/>
</dbReference>
<dbReference type="SUPFAM" id="SSF50249">
    <property type="entry name" value="Nucleic acid-binding proteins"/>
    <property type="match status" value="1"/>
</dbReference>
<dbReference type="InterPro" id="IPR006641">
    <property type="entry name" value="YqgF/RNaseH-like_dom"/>
</dbReference>
<dbReference type="InterPro" id="IPR050437">
    <property type="entry name" value="Ribos_protein_bS1-like"/>
</dbReference>
<dbReference type="Pfam" id="PF16921">
    <property type="entry name" value="Tex_YqgF"/>
    <property type="match status" value="1"/>
</dbReference>
<dbReference type="InterPro" id="IPR003029">
    <property type="entry name" value="S1_domain"/>
</dbReference>
<accession>C1FHE5</accession>
<evidence type="ECO:0000256" key="1">
    <source>
        <dbReference type="ARBA" id="ARBA00025453"/>
    </source>
</evidence>
<dbReference type="SMART" id="SM00316">
    <property type="entry name" value="S1"/>
    <property type="match status" value="1"/>
</dbReference>
<dbReference type="GO" id="GO:0006412">
    <property type="term" value="P:translation"/>
    <property type="evidence" value="ECO:0007669"/>
    <property type="project" value="TreeGrafter"/>
</dbReference>
<dbReference type="STRING" id="296587.C1FHE5"/>
<dbReference type="InterPro" id="IPR032639">
    <property type="entry name" value="Tex_YqgF"/>
</dbReference>
<dbReference type="GO" id="GO:0003735">
    <property type="term" value="F:structural constituent of ribosome"/>
    <property type="evidence" value="ECO:0007669"/>
    <property type="project" value="TreeGrafter"/>
</dbReference>
<dbReference type="Pfam" id="PF09371">
    <property type="entry name" value="Tex_N"/>
    <property type="match status" value="1"/>
</dbReference>
<dbReference type="eggNOG" id="KOG1857">
    <property type="taxonomic scope" value="Eukaryota"/>
</dbReference>
<gene>
    <name evidence="3" type="ORF">MICPUN_97993</name>
</gene>
<dbReference type="Gene3D" id="3.30.420.140">
    <property type="entry name" value="YqgF/RNase H-like domain"/>
    <property type="match status" value="1"/>
</dbReference>
<evidence type="ECO:0000313" key="4">
    <source>
        <dbReference type="Proteomes" id="UP000002009"/>
    </source>
</evidence>
<dbReference type="InterPro" id="IPR023319">
    <property type="entry name" value="Tex-like_HTH_dom_sf"/>
</dbReference>
<dbReference type="Gene3D" id="1.10.10.650">
    <property type="entry name" value="RuvA domain 2-like"/>
    <property type="match status" value="1"/>
</dbReference>